<comment type="similarity">
    <text evidence="1">Belongs to the universal ribosomal protein uS4 family.</text>
</comment>
<dbReference type="GO" id="GO:0042274">
    <property type="term" value="P:ribosomal small subunit biogenesis"/>
    <property type="evidence" value="ECO:0007669"/>
    <property type="project" value="TreeGrafter"/>
</dbReference>
<dbReference type="InterPro" id="IPR002942">
    <property type="entry name" value="S4_RNA-bd"/>
</dbReference>
<dbReference type="InterPro" id="IPR005710">
    <property type="entry name" value="Ribosomal_uS4_euk/arc"/>
</dbReference>
<dbReference type="PROSITE" id="PS50889">
    <property type="entry name" value="S4"/>
    <property type="match status" value="1"/>
</dbReference>
<dbReference type="OMA" id="WIFKNIT"/>
<dbReference type="GO" id="GO:0019843">
    <property type="term" value="F:rRNA binding"/>
    <property type="evidence" value="ECO:0007669"/>
    <property type="project" value="UniProtKB-KW"/>
</dbReference>
<evidence type="ECO:0000256" key="2">
    <source>
        <dbReference type="ARBA" id="ARBA00022730"/>
    </source>
</evidence>
<dbReference type="InterPro" id="IPR036986">
    <property type="entry name" value="S4_RNA-bd_sf"/>
</dbReference>
<dbReference type="PANTHER" id="PTHR11831:SF5">
    <property type="entry name" value="40S RIBOSOMAL PROTEIN S9"/>
    <property type="match status" value="1"/>
</dbReference>
<dbReference type="STRING" id="948595.L2GRW2"/>
<dbReference type="EMBL" id="GL877448">
    <property type="protein sequence ID" value="ELA46376.1"/>
    <property type="molecule type" value="Genomic_DNA"/>
</dbReference>
<feature type="domain" description="Small ribosomal subunit protein uS4 N-terminal" evidence="8">
    <location>
        <begin position="3"/>
        <end position="112"/>
    </location>
</feature>
<dbReference type="AlphaFoldDB" id="L2GRW2"/>
<dbReference type="Gene3D" id="3.10.290.10">
    <property type="entry name" value="RNA-binding S4 domain"/>
    <property type="match status" value="1"/>
</dbReference>
<dbReference type="GO" id="GO:0022627">
    <property type="term" value="C:cytosolic small ribosomal subunit"/>
    <property type="evidence" value="ECO:0007669"/>
    <property type="project" value="TreeGrafter"/>
</dbReference>
<dbReference type="InterPro" id="IPR022801">
    <property type="entry name" value="Ribosomal_uS4"/>
</dbReference>
<dbReference type="InParanoid" id="L2GRW2"/>
<keyword evidence="2" id="KW-0699">rRNA-binding</keyword>
<evidence type="ECO:0000256" key="4">
    <source>
        <dbReference type="ARBA" id="ARBA00022980"/>
    </source>
</evidence>
<dbReference type="GO" id="GO:0006412">
    <property type="term" value="P:translation"/>
    <property type="evidence" value="ECO:0007669"/>
    <property type="project" value="InterPro"/>
</dbReference>
<dbReference type="OrthoDB" id="1697570at2759"/>
<dbReference type="VEuPathDB" id="MicrosporidiaDB:VCUG_02140"/>
<dbReference type="GO" id="GO:0003735">
    <property type="term" value="F:structural constituent of ribosome"/>
    <property type="evidence" value="ECO:0007669"/>
    <property type="project" value="InterPro"/>
</dbReference>
<dbReference type="NCBIfam" id="TIGR01018">
    <property type="entry name" value="uS4_arch"/>
    <property type="match status" value="1"/>
</dbReference>
<sequence>MVKSKGKKRYNTPLRPFESDRLISEMKLIGEYGLRNKKELWIFKNITNTTKKRARDLLITNSNEELIFCGRALLDKLVLTKVFGDDVSLITKEDVTKNLERVLDLEVNCFLERRLQHRVFELGMANSVHHARNLIYQRKIMVKGRIVNKPGYVVTGNDEAYIELKEVPEGKKKGEQVAKVAVES</sequence>
<evidence type="ECO:0000259" key="8">
    <source>
        <dbReference type="SMART" id="SM01390"/>
    </source>
</evidence>
<dbReference type="SUPFAM" id="SSF55174">
    <property type="entry name" value="Alpha-L RNA-binding motif"/>
    <property type="match status" value="1"/>
</dbReference>
<reference evidence="10" key="1">
    <citation type="submission" date="2011-03" db="EMBL/GenBank/DDBJ databases">
        <title>The genome sequence of Vavraia culicis strain floridensis.</title>
        <authorList>
            <consortium name="The Broad Institute Genome Sequencing Platform"/>
            <person name="Cuomo C."/>
            <person name="Becnel J."/>
            <person name="Sanscrainte N."/>
            <person name="Young S.K."/>
            <person name="Zeng Q."/>
            <person name="Gargeya S."/>
            <person name="Fitzgerald M."/>
            <person name="Haas B."/>
            <person name="Abouelleil A."/>
            <person name="Alvarado L."/>
            <person name="Arachchi H.M."/>
            <person name="Berlin A."/>
            <person name="Chapman S.B."/>
            <person name="Gearin G."/>
            <person name="Goldberg J."/>
            <person name="Griggs A."/>
            <person name="Gujja S."/>
            <person name="Hansen M."/>
            <person name="Heiman D."/>
            <person name="Howarth C."/>
            <person name="Larimer J."/>
            <person name="Lui A."/>
            <person name="MacDonald P.J.P."/>
            <person name="McCowen C."/>
            <person name="Montmayeur A."/>
            <person name="Murphy C."/>
            <person name="Neiman D."/>
            <person name="Pearson M."/>
            <person name="Priest M."/>
            <person name="Roberts A."/>
            <person name="Saif S."/>
            <person name="Shea T."/>
            <person name="Sisk P."/>
            <person name="Stolte C."/>
            <person name="Sykes S."/>
            <person name="Wortman J."/>
            <person name="Nusbaum C."/>
            <person name="Birren B."/>
        </authorList>
    </citation>
    <scope>NUCLEOTIDE SEQUENCE [LARGE SCALE GENOMIC DNA]</scope>
    <source>
        <strain evidence="10">floridensis</strain>
    </source>
</reference>
<dbReference type="HOGENOM" id="CLU_089738_1_0_1"/>
<dbReference type="CDD" id="cd00165">
    <property type="entry name" value="S4"/>
    <property type="match status" value="1"/>
</dbReference>
<dbReference type="FunCoup" id="L2GRW2">
    <property type="interactions" value="209"/>
</dbReference>
<gene>
    <name evidence="9" type="ORF">VCUG_02140</name>
</gene>
<feature type="domain" description="RNA-binding S4" evidence="7">
    <location>
        <begin position="113"/>
        <end position="175"/>
    </location>
</feature>
<evidence type="ECO:0000313" key="9">
    <source>
        <dbReference type="EMBL" id="ELA46376.1"/>
    </source>
</evidence>
<name>L2GRW2_VAVCU</name>
<protein>
    <submittedName>
        <fullName evidence="9">Ribosomal protein S4</fullName>
    </submittedName>
</protein>
<dbReference type="SMART" id="SM01390">
    <property type="entry name" value="Ribosomal_S4"/>
    <property type="match status" value="1"/>
</dbReference>
<evidence type="ECO:0000256" key="5">
    <source>
        <dbReference type="ARBA" id="ARBA00023274"/>
    </source>
</evidence>
<dbReference type="GeneID" id="19880007"/>
<keyword evidence="5" id="KW-0687">Ribonucleoprotein</keyword>
<proteinExistence type="inferred from homology"/>
<evidence type="ECO:0000256" key="1">
    <source>
        <dbReference type="ARBA" id="ARBA00007465"/>
    </source>
</evidence>
<organism evidence="9 10">
    <name type="scientific">Vavraia culicis (isolate floridensis)</name>
    <name type="common">Microsporidian parasite</name>
    <dbReference type="NCBI Taxonomy" id="948595"/>
    <lineage>
        <taxon>Eukaryota</taxon>
        <taxon>Fungi</taxon>
        <taxon>Fungi incertae sedis</taxon>
        <taxon>Microsporidia</taxon>
        <taxon>Pleistophoridae</taxon>
        <taxon>Vavraia</taxon>
    </lineage>
</organism>
<dbReference type="InterPro" id="IPR001912">
    <property type="entry name" value="Ribosomal_uS4_N"/>
</dbReference>
<keyword evidence="3 6" id="KW-0694">RNA-binding</keyword>
<dbReference type="Proteomes" id="UP000011081">
    <property type="component" value="Unassembled WGS sequence"/>
</dbReference>
<accession>L2GRW2</accession>
<keyword evidence="10" id="KW-1185">Reference proteome</keyword>
<dbReference type="PANTHER" id="PTHR11831">
    <property type="entry name" value="30S 40S RIBOSOMAL PROTEIN"/>
    <property type="match status" value="1"/>
</dbReference>
<dbReference type="Pfam" id="PF01479">
    <property type="entry name" value="S4"/>
    <property type="match status" value="1"/>
</dbReference>
<evidence type="ECO:0000259" key="7">
    <source>
        <dbReference type="SMART" id="SM00363"/>
    </source>
</evidence>
<keyword evidence="4 9" id="KW-0689">Ribosomal protein</keyword>
<dbReference type="SMART" id="SM00363">
    <property type="entry name" value="S4"/>
    <property type="match status" value="1"/>
</dbReference>
<evidence type="ECO:0000256" key="6">
    <source>
        <dbReference type="PROSITE-ProRule" id="PRU00182"/>
    </source>
</evidence>
<evidence type="ECO:0000256" key="3">
    <source>
        <dbReference type="ARBA" id="ARBA00022884"/>
    </source>
</evidence>
<evidence type="ECO:0000313" key="10">
    <source>
        <dbReference type="Proteomes" id="UP000011081"/>
    </source>
</evidence>
<dbReference type="RefSeq" id="XP_008075154.1">
    <property type="nucleotide sequence ID" value="XM_008076963.1"/>
</dbReference>